<evidence type="ECO:0000313" key="3">
    <source>
        <dbReference type="Proteomes" id="UP000244005"/>
    </source>
</evidence>
<gene>
    <name evidence="2" type="ORF">MARPO_0035s0050</name>
</gene>
<dbReference type="AlphaFoldDB" id="A0A2R6X577"/>
<keyword evidence="3" id="KW-1185">Reference proteome</keyword>
<evidence type="ECO:0000313" key="2">
    <source>
        <dbReference type="EMBL" id="PTQ41258.1"/>
    </source>
</evidence>
<dbReference type="Proteomes" id="UP000244005">
    <property type="component" value="Unassembled WGS sequence"/>
</dbReference>
<feature type="region of interest" description="Disordered" evidence="1">
    <location>
        <begin position="64"/>
        <end position="130"/>
    </location>
</feature>
<name>A0A2R6X577_MARPO</name>
<feature type="compositionally biased region" description="Basic and acidic residues" evidence="1">
    <location>
        <begin position="93"/>
        <end position="111"/>
    </location>
</feature>
<protein>
    <submittedName>
        <fullName evidence="2">Uncharacterized protein</fullName>
    </submittedName>
</protein>
<accession>A0A2R6X577</accession>
<evidence type="ECO:0000256" key="1">
    <source>
        <dbReference type="SAM" id="MobiDB-lite"/>
    </source>
</evidence>
<reference evidence="3" key="1">
    <citation type="journal article" date="2017" name="Cell">
        <title>Insights into land plant evolution garnered from the Marchantia polymorpha genome.</title>
        <authorList>
            <person name="Bowman J.L."/>
            <person name="Kohchi T."/>
            <person name="Yamato K.T."/>
            <person name="Jenkins J."/>
            <person name="Shu S."/>
            <person name="Ishizaki K."/>
            <person name="Yamaoka S."/>
            <person name="Nishihama R."/>
            <person name="Nakamura Y."/>
            <person name="Berger F."/>
            <person name="Adam C."/>
            <person name="Aki S.S."/>
            <person name="Althoff F."/>
            <person name="Araki T."/>
            <person name="Arteaga-Vazquez M.A."/>
            <person name="Balasubrmanian S."/>
            <person name="Barry K."/>
            <person name="Bauer D."/>
            <person name="Boehm C.R."/>
            <person name="Briginshaw L."/>
            <person name="Caballero-Perez J."/>
            <person name="Catarino B."/>
            <person name="Chen F."/>
            <person name="Chiyoda S."/>
            <person name="Chovatia M."/>
            <person name="Davies K.M."/>
            <person name="Delmans M."/>
            <person name="Demura T."/>
            <person name="Dierschke T."/>
            <person name="Dolan L."/>
            <person name="Dorantes-Acosta A.E."/>
            <person name="Eklund D.M."/>
            <person name="Florent S.N."/>
            <person name="Flores-Sandoval E."/>
            <person name="Fujiyama A."/>
            <person name="Fukuzawa H."/>
            <person name="Galik B."/>
            <person name="Grimanelli D."/>
            <person name="Grimwood J."/>
            <person name="Grossniklaus U."/>
            <person name="Hamada T."/>
            <person name="Haseloff J."/>
            <person name="Hetherington A.J."/>
            <person name="Higo A."/>
            <person name="Hirakawa Y."/>
            <person name="Hundley H.N."/>
            <person name="Ikeda Y."/>
            <person name="Inoue K."/>
            <person name="Inoue S.I."/>
            <person name="Ishida S."/>
            <person name="Jia Q."/>
            <person name="Kakita M."/>
            <person name="Kanazawa T."/>
            <person name="Kawai Y."/>
            <person name="Kawashima T."/>
            <person name="Kennedy M."/>
            <person name="Kinose K."/>
            <person name="Kinoshita T."/>
            <person name="Kohara Y."/>
            <person name="Koide E."/>
            <person name="Komatsu K."/>
            <person name="Kopischke S."/>
            <person name="Kubo M."/>
            <person name="Kyozuka J."/>
            <person name="Lagercrantz U."/>
            <person name="Lin S.S."/>
            <person name="Lindquist E."/>
            <person name="Lipzen A.M."/>
            <person name="Lu C.W."/>
            <person name="De Luna E."/>
            <person name="Martienssen R.A."/>
            <person name="Minamino N."/>
            <person name="Mizutani M."/>
            <person name="Mizutani M."/>
            <person name="Mochizuki N."/>
            <person name="Monte I."/>
            <person name="Mosher R."/>
            <person name="Nagasaki H."/>
            <person name="Nakagami H."/>
            <person name="Naramoto S."/>
            <person name="Nishitani K."/>
            <person name="Ohtani M."/>
            <person name="Okamoto T."/>
            <person name="Okumura M."/>
            <person name="Phillips J."/>
            <person name="Pollak B."/>
            <person name="Reinders A."/>
            <person name="Rovekamp M."/>
            <person name="Sano R."/>
            <person name="Sawa S."/>
            <person name="Schmid M.W."/>
            <person name="Shirakawa M."/>
            <person name="Solano R."/>
            <person name="Spunde A."/>
            <person name="Suetsugu N."/>
            <person name="Sugano S."/>
            <person name="Sugiyama A."/>
            <person name="Sun R."/>
            <person name="Suzuki Y."/>
            <person name="Takenaka M."/>
            <person name="Takezawa D."/>
            <person name="Tomogane H."/>
            <person name="Tsuzuki M."/>
            <person name="Ueda T."/>
            <person name="Umeda M."/>
            <person name="Ward J.M."/>
            <person name="Watanabe Y."/>
            <person name="Yazaki K."/>
            <person name="Yokoyama R."/>
            <person name="Yoshitake Y."/>
            <person name="Yotsui I."/>
            <person name="Zachgo S."/>
            <person name="Schmutz J."/>
        </authorList>
    </citation>
    <scope>NUCLEOTIDE SEQUENCE [LARGE SCALE GENOMIC DNA]</scope>
    <source>
        <strain evidence="3">Tak-1</strain>
    </source>
</reference>
<proteinExistence type="predicted"/>
<dbReference type="EMBL" id="KZ772707">
    <property type="protein sequence ID" value="PTQ41258.1"/>
    <property type="molecule type" value="Genomic_DNA"/>
</dbReference>
<sequence length="130" mass="13773">MGRLWRQAGRQAGSGMAGGRAMTPVGGGICLVSFSATQSAIALAHGGIKPGHMCFDHKSGETFGGSVEEKEGSGVSHKTHRPLKGPPGPELGRGCEPRRSLRRRTVIDRGTTKWKRSAAAGEKWESGYML</sequence>
<organism evidence="2 3">
    <name type="scientific">Marchantia polymorpha</name>
    <name type="common">Common liverwort</name>
    <name type="synonym">Marchantia aquatica</name>
    <dbReference type="NCBI Taxonomy" id="3197"/>
    <lineage>
        <taxon>Eukaryota</taxon>
        <taxon>Viridiplantae</taxon>
        <taxon>Streptophyta</taxon>
        <taxon>Embryophyta</taxon>
        <taxon>Marchantiophyta</taxon>
        <taxon>Marchantiopsida</taxon>
        <taxon>Marchantiidae</taxon>
        <taxon>Marchantiales</taxon>
        <taxon>Marchantiaceae</taxon>
        <taxon>Marchantia</taxon>
    </lineage>
</organism>
<feature type="region of interest" description="Disordered" evidence="1">
    <location>
        <begin position="1"/>
        <end position="20"/>
    </location>
</feature>